<keyword evidence="6 8" id="KW-1133">Transmembrane helix</keyword>
<accession>A0A6I3ID62</accession>
<evidence type="ECO:0000256" key="8">
    <source>
        <dbReference type="SAM" id="Phobius"/>
    </source>
</evidence>
<dbReference type="Proteomes" id="UP000431092">
    <property type="component" value="Unassembled WGS sequence"/>
</dbReference>
<dbReference type="EMBL" id="WLVL01000023">
    <property type="protein sequence ID" value="MTB71667.1"/>
    <property type="molecule type" value="Genomic_DNA"/>
</dbReference>
<feature type="transmembrane region" description="Helical" evidence="8">
    <location>
        <begin position="62"/>
        <end position="83"/>
    </location>
</feature>
<feature type="transmembrane region" description="Helical" evidence="8">
    <location>
        <begin position="245"/>
        <end position="275"/>
    </location>
</feature>
<reference evidence="9 10" key="1">
    <citation type="submission" date="2019-11" db="EMBL/GenBank/DDBJ databases">
        <title>Whole genome sequencing identifies a novel species of the genus Arsenicicoccus isolated from human blood.</title>
        <authorList>
            <person name="Jeong J.H."/>
            <person name="Kweon O.J."/>
            <person name="Kim H.R."/>
            <person name="Kim T.-H."/>
            <person name="Ha S.-M."/>
            <person name="Lee M.-K."/>
        </authorList>
    </citation>
    <scope>NUCLEOTIDE SEQUENCE [LARGE SCALE GENOMIC DNA]</scope>
    <source>
        <strain evidence="9 10">MKL-02</strain>
    </source>
</reference>
<dbReference type="GO" id="GO:0022857">
    <property type="term" value="F:transmembrane transporter activity"/>
    <property type="evidence" value="ECO:0007669"/>
    <property type="project" value="InterPro"/>
</dbReference>
<dbReference type="AlphaFoldDB" id="A0A6I3ID62"/>
<dbReference type="GO" id="GO:0005886">
    <property type="term" value="C:plasma membrane"/>
    <property type="evidence" value="ECO:0007669"/>
    <property type="project" value="UniProtKB-SubCell"/>
</dbReference>
<evidence type="ECO:0000256" key="2">
    <source>
        <dbReference type="ARBA" id="ARBA00007935"/>
    </source>
</evidence>
<keyword evidence="3" id="KW-0813">Transport</keyword>
<dbReference type="Pfam" id="PF01032">
    <property type="entry name" value="FecCD"/>
    <property type="match status" value="1"/>
</dbReference>
<organism evidence="9 10">
    <name type="scientific">Arsenicicoccus cauae</name>
    <dbReference type="NCBI Taxonomy" id="2663847"/>
    <lineage>
        <taxon>Bacteria</taxon>
        <taxon>Bacillati</taxon>
        <taxon>Actinomycetota</taxon>
        <taxon>Actinomycetes</taxon>
        <taxon>Micrococcales</taxon>
        <taxon>Intrasporangiaceae</taxon>
        <taxon>Arsenicicoccus</taxon>
    </lineage>
</organism>
<evidence type="ECO:0000256" key="1">
    <source>
        <dbReference type="ARBA" id="ARBA00004651"/>
    </source>
</evidence>
<evidence type="ECO:0000313" key="9">
    <source>
        <dbReference type="EMBL" id="MTB71667.1"/>
    </source>
</evidence>
<keyword evidence="10" id="KW-1185">Reference proteome</keyword>
<dbReference type="RefSeq" id="WP_288799460.1">
    <property type="nucleotide sequence ID" value="NZ_WLVL01000023.1"/>
</dbReference>
<evidence type="ECO:0000313" key="10">
    <source>
        <dbReference type="Proteomes" id="UP000431092"/>
    </source>
</evidence>
<evidence type="ECO:0000256" key="5">
    <source>
        <dbReference type="ARBA" id="ARBA00022692"/>
    </source>
</evidence>
<dbReference type="SUPFAM" id="SSF81345">
    <property type="entry name" value="ABC transporter involved in vitamin B12 uptake, BtuC"/>
    <property type="match status" value="1"/>
</dbReference>
<dbReference type="Gene3D" id="1.10.3470.10">
    <property type="entry name" value="ABC transporter involved in vitamin B12 uptake, BtuC"/>
    <property type="match status" value="1"/>
</dbReference>
<proteinExistence type="inferred from homology"/>
<feature type="transmembrane region" description="Helical" evidence="8">
    <location>
        <begin position="313"/>
        <end position="334"/>
    </location>
</feature>
<keyword evidence="4" id="KW-1003">Cell membrane</keyword>
<dbReference type="PANTHER" id="PTHR30472">
    <property type="entry name" value="FERRIC ENTEROBACTIN TRANSPORT SYSTEM PERMEASE PROTEIN"/>
    <property type="match status" value="1"/>
</dbReference>
<comment type="caution">
    <text evidence="9">The sequence shown here is derived from an EMBL/GenBank/DDBJ whole genome shotgun (WGS) entry which is preliminary data.</text>
</comment>
<dbReference type="PANTHER" id="PTHR30472:SF19">
    <property type="entry name" value="PETROBACTIN IMPORT SYSTEM PERMEASE PROTEIN YCLO"/>
    <property type="match status" value="1"/>
</dbReference>
<protein>
    <submittedName>
        <fullName evidence="9">Iron chelate uptake ABC transporter family permease subunit</fullName>
    </submittedName>
</protein>
<keyword evidence="5 8" id="KW-0812">Transmembrane</keyword>
<feature type="transmembrane region" description="Helical" evidence="8">
    <location>
        <begin position="287"/>
        <end position="307"/>
    </location>
</feature>
<dbReference type="InterPro" id="IPR037294">
    <property type="entry name" value="ABC_BtuC-like"/>
</dbReference>
<feature type="transmembrane region" description="Helical" evidence="8">
    <location>
        <begin position="32"/>
        <end position="50"/>
    </location>
</feature>
<evidence type="ECO:0000256" key="7">
    <source>
        <dbReference type="ARBA" id="ARBA00023136"/>
    </source>
</evidence>
<dbReference type="InterPro" id="IPR000522">
    <property type="entry name" value="ABC_transptr_permease_BtuC"/>
</dbReference>
<evidence type="ECO:0000256" key="4">
    <source>
        <dbReference type="ARBA" id="ARBA00022475"/>
    </source>
</evidence>
<feature type="transmembrane region" description="Helical" evidence="8">
    <location>
        <begin position="95"/>
        <end position="115"/>
    </location>
</feature>
<comment type="subcellular location">
    <subcellularLocation>
        <location evidence="1">Cell membrane</location>
        <topology evidence="1">Multi-pass membrane protein</topology>
    </subcellularLocation>
</comment>
<evidence type="ECO:0000256" key="6">
    <source>
        <dbReference type="ARBA" id="ARBA00022989"/>
    </source>
</evidence>
<dbReference type="GO" id="GO:0033214">
    <property type="term" value="P:siderophore-iron import into cell"/>
    <property type="evidence" value="ECO:0007669"/>
    <property type="project" value="TreeGrafter"/>
</dbReference>
<comment type="similarity">
    <text evidence="2">Belongs to the binding-protein-dependent transport system permease family. FecCD subfamily.</text>
</comment>
<gene>
    <name evidence="9" type="ORF">GGG17_06730</name>
</gene>
<evidence type="ECO:0000256" key="3">
    <source>
        <dbReference type="ARBA" id="ARBA00022448"/>
    </source>
</evidence>
<feature type="transmembrane region" description="Helical" evidence="8">
    <location>
        <begin position="127"/>
        <end position="146"/>
    </location>
</feature>
<sequence length="339" mass="35669">MSADLTTAAPATPAASRRPLVRRAPSPTLRVAAWWLLAAAAATAYLLVGLEGAIGFILPRRLITLATMTVVGAAVAIATVLFHTVTANRILTPSIMGFDALYLLVQTAAMVALGVTGSVTIDPVLRFGAEATAMTLLAVGLYRWLVVGLGRSLHLVVLVGVVAGGFFRALSTLMQRAMDPTEFIVLQDRFFADFHGADPRLVATSAVIVALALLWTLRQAERLDVIALGRELATSLGIDHRRSQLVVLAVVALLVASATALVGPTSFFGLLVAHLAYQTMGTHRHRYVLPAACGAAVATLVGGQLVFEQLLGLEGSLSLVVELLGGVAFLVLLLRRARA</sequence>
<keyword evidence="7 8" id="KW-0472">Membrane</keyword>
<feature type="transmembrane region" description="Helical" evidence="8">
    <location>
        <begin position="152"/>
        <end position="170"/>
    </location>
</feature>
<name>A0A6I3ID62_9MICO</name>